<dbReference type="Gene3D" id="3.40.30.10">
    <property type="entry name" value="Glutaredoxin"/>
    <property type="match status" value="2"/>
</dbReference>
<sequence length="321" mass="37397">MKLNILTKLSIWVLIYQVFVSCQNFYDSDPHIIEANERNFDKIVHSTNQTSLVEFYAPWCGYCKQLKPVMNRVGKKLDGIAQVVTVNCDLEQNKGLCSKHGVEGFPTLMVFRPPKVYRKGQKHANEKYQGERTMKPIVEFVKSRVKNSVKKLRSINTIQNMLIKHHDTILNNFTVVLFSKVDIIPPIFKSIGIDWLNQVEFFMMHNKKIEQINEEDKTWSKFASLYPTMSKSLNELLQKQIHNMDFNRLLLLDKVNDELHIYDGNQITKMDVTKFINGITHLTPQEGPMSKRQMYVDSMKSGKKNKKIRKQGRKGNVKDEL</sequence>
<dbReference type="GeneID" id="64856062"/>
<protein>
    <submittedName>
        <fullName evidence="4">Similar to Saccharomyces cerevisiae YOR288C MPD1 Member of the protein disulfide isomerase (PDI) family</fullName>
    </submittedName>
</protein>
<evidence type="ECO:0000259" key="3">
    <source>
        <dbReference type="PROSITE" id="PS51352"/>
    </source>
</evidence>
<gene>
    <name evidence="4" type="ORF">KABA2_02S07502</name>
</gene>
<dbReference type="PROSITE" id="PS51257">
    <property type="entry name" value="PROKAR_LIPOPROTEIN"/>
    <property type="match status" value="1"/>
</dbReference>
<keyword evidence="5" id="KW-1185">Reference proteome</keyword>
<dbReference type="Pfam" id="PF00085">
    <property type="entry name" value="Thioredoxin"/>
    <property type="match status" value="1"/>
</dbReference>
<keyword evidence="2" id="KW-0732">Signal</keyword>
<accession>A0A8H2VCT9</accession>
<name>A0A8H2VCT9_9SACH</name>
<dbReference type="PROSITE" id="PS00194">
    <property type="entry name" value="THIOREDOXIN_1"/>
    <property type="match status" value="1"/>
</dbReference>
<evidence type="ECO:0000313" key="4">
    <source>
        <dbReference type="EMBL" id="CAB4252921.1"/>
    </source>
</evidence>
<feature type="compositionally biased region" description="Basic residues" evidence="1">
    <location>
        <begin position="301"/>
        <end position="315"/>
    </location>
</feature>
<dbReference type="GO" id="GO:0016853">
    <property type="term" value="F:isomerase activity"/>
    <property type="evidence" value="ECO:0007669"/>
    <property type="project" value="UniProtKB-KW"/>
</dbReference>
<dbReference type="CDD" id="cd03002">
    <property type="entry name" value="PDI_a_MPD1_like"/>
    <property type="match status" value="1"/>
</dbReference>
<dbReference type="OrthoDB" id="10264505at2759"/>
<dbReference type="InterPro" id="IPR017937">
    <property type="entry name" value="Thioredoxin_CS"/>
</dbReference>
<dbReference type="RefSeq" id="XP_041404959.1">
    <property type="nucleotide sequence ID" value="XM_041549025.1"/>
</dbReference>
<reference evidence="4 5" key="1">
    <citation type="submission" date="2020-05" db="EMBL/GenBank/DDBJ databases">
        <authorList>
            <person name="Casaregola S."/>
            <person name="Devillers H."/>
            <person name="Grondin C."/>
        </authorList>
    </citation>
    <scope>NUCLEOTIDE SEQUENCE [LARGE SCALE GENOMIC DNA]</scope>
    <source>
        <strain evidence="4 5">CLIB 1767</strain>
    </source>
</reference>
<evidence type="ECO:0000256" key="1">
    <source>
        <dbReference type="SAM" id="MobiDB-lite"/>
    </source>
</evidence>
<dbReference type="GO" id="GO:0015035">
    <property type="term" value="F:protein-disulfide reductase activity"/>
    <property type="evidence" value="ECO:0007669"/>
    <property type="project" value="TreeGrafter"/>
</dbReference>
<dbReference type="AlphaFoldDB" id="A0A8H2VCT9"/>
<keyword evidence="4" id="KW-0413">Isomerase</keyword>
<dbReference type="EMBL" id="CAEFZW010000002">
    <property type="protein sequence ID" value="CAB4252921.1"/>
    <property type="molecule type" value="Genomic_DNA"/>
</dbReference>
<evidence type="ECO:0000313" key="5">
    <source>
        <dbReference type="Proteomes" id="UP000644660"/>
    </source>
</evidence>
<feature type="signal peptide" evidence="2">
    <location>
        <begin position="1"/>
        <end position="22"/>
    </location>
</feature>
<dbReference type="GO" id="GO:0034976">
    <property type="term" value="P:response to endoplasmic reticulum stress"/>
    <property type="evidence" value="ECO:0007669"/>
    <property type="project" value="TreeGrafter"/>
</dbReference>
<feature type="region of interest" description="Disordered" evidence="1">
    <location>
        <begin position="297"/>
        <end position="321"/>
    </location>
</feature>
<dbReference type="PANTHER" id="PTHR45815:SF3">
    <property type="entry name" value="PROTEIN DISULFIDE-ISOMERASE A6"/>
    <property type="match status" value="1"/>
</dbReference>
<dbReference type="PANTHER" id="PTHR45815">
    <property type="entry name" value="PROTEIN DISULFIDE-ISOMERASE A6"/>
    <property type="match status" value="1"/>
</dbReference>
<comment type="caution">
    <text evidence="4">The sequence shown here is derived from an EMBL/GenBank/DDBJ whole genome shotgun (WGS) entry which is preliminary data.</text>
</comment>
<dbReference type="PROSITE" id="PS51352">
    <property type="entry name" value="THIOREDOXIN_2"/>
    <property type="match status" value="1"/>
</dbReference>
<dbReference type="InterPro" id="IPR013766">
    <property type="entry name" value="Thioredoxin_domain"/>
</dbReference>
<feature type="chain" id="PRO_5034046336" evidence="2">
    <location>
        <begin position="23"/>
        <end position="321"/>
    </location>
</feature>
<dbReference type="InterPro" id="IPR036249">
    <property type="entry name" value="Thioredoxin-like_sf"/>
</dbReference>
<evidence type="ECO:0000256" key="2">
    <source>
        <dbReference type="SAM" id="SignalP"/>
    </source>
</evidence>
<dbReference type="Proteomes" id="UP000644660">
    <property type="component" value="Unassembled WGS sequence"/>
</dbReference>
<dbReference type="GO" id="GO:0005788">
    <property type="term" value="C:endoplasmic reticulum lumen"/>
    <property type="evidence" value="ECO:0007669"/>
    <property type="project" value="TreeGrafter"/>
</dbReference>
<dbReference type="PRINTS" id="PR00421">
    <property type="entry name" value="THIOREDOXIN"/>
</dbReference>
<proteinExistence type="predicted"/>
<organism evidence="4 5">
    <name type="scientific">Maudiozyma barnettii</name>
    <dbReference type="NCBI Taxonomy" id="61262"/>
    <lineage>
        <taxon>Eukaryota</taxon>
        <taxon>Fungi</taxon>
        <taxon>Dikarya</taxon>
        <taxon>Ascomycota</taxon>
        <taxon>Saccharomycotina</taxon>
        <taxon>Saccharomycetes</taxon>
        <taxon>Saccharomycetales</taxon>
        <taxon>Saccharomycetaceae</taxon>
        <taxon>Maudiozyma</taxon>
    </lineage>
</organism>
<feature type="domain" description="Thioredoxin" evidence="3">
    <location>
        <begin position="13"/>
        <end position="146"/>
    </location>
</feature>
<dbReference type="SUPFAM" id="SSF52833">
    <property type="entry name" value="Thioredoxin-like"/>
    <property type="match status" value="1"/>
</dbReference>